<protein>
    <submittedName>
        <fullName evidence="1">Uncharacterized protein</fullName>
    </submittedName>
</protein>
<name>A0ACB7VH01_DIOAL</name>
<dbReference type="EMBL" id="CM037018">
    <property type="protein sequence ID" value="KAH7673344.1"/>
    <property type="molecule type" value="Genomic_DNA"/>
</dbReference>
<reference evidence="2" key="1">
    <citation type="journal article" date="2022" name="Nat. Commun.">
        <title>Chromosome evolution and the genetic basis of agronomically important traits in greater yam.</title>
        <authorList>
            <person name="Bredeson J.V."/>
            <person name="Lyons J.B."/>
            <person name="Oniyinde I.O."/>
            <person name="Okereke N.R."/>
            <person name="Kolade O."/>
            <person name="Nnabue I."/>
            <person name="Nwadili C.O."/>
            <person name="Hribova E."/>
            <person name="Parker M."/>
            <person name="Nwogha J."/>
            <person name="Shu S."/>
            <person name="Carlson J."/>
            <person name="Kariba R."/>
            <person name="Muthemba S."/>
            <person name="Knop K."/>
            <person name="Barton G.J."/>
            <person name="Sherwood A.V."/>
            <person name="Lopez-Montes A."/>
            <person name="Asiedu R."/>
            <person name="Jamnadass R."/>
            <person name="Muchugi A."/>
            <person name="Goodstein D."/>
            <person name="Egesi C.N."/>
            <person name="Featherston J."/>
            <person name="Asfaw A."/>
            <person name="Simpson G.G."/>
            <person name="Dolezel J."/>
            <person name="Hendre P.S."/>
            <person name="Van Deynze A."/>
            <person name="Kumar P.L."/>
            <person name="Obidiegwu J.E."/>
            <person name="Bhattacharjee R."/>
            <person name="Rokhsar D.S."/>
        </authorList>
    </citation>
    <scope>NUCLEOTIDE SEQUENCE [LARGE SCALE GENOMIC DNA]</scope>
    <source>
        <strain evidence="2">cv. TDa95/00328</strain>
    </source>
</reference>
<gene>
    <name evidence="1" type="ORF">IHE45_08G002600</name>
</gene>
<comment type="caution">
    <text evidence="1">The sequence shown here is derived from an EMBL/GenBank/DDBJ whole genome shotgun (WGS) entry which is preliminary data.</text>
</comment>
<dbReference type="Proteomes" id="UP000827976">
    <property type="component" value="Chromosome 8"/>
</dbReference>
<proteinExistence type="predicted"/>
<accession>A0ACB7VH01</accession>
<sequence>MGVSFKLFSLLILAISGIIFHGSAARHDLPGAMVVGTVYCDTCFHNAPSKSSHLITGATVAVECAPSFREEVKTNGQGEFQVNLPVEVSKHIKRIKACSVKLISSNEPFCAVASSATSTTLRHLKSKNKSVHVFSAGFFTFKPLKQPEVCYQKPKFDSMKFAPFTGLPHFQLNLPPLPQLLPPLPSLPSLPPLPILGQPVPGAATGTGTGPGTVPVPVPIPAKQDEQKQNQPALFLPNTPPAVPATGGRTLPPPPLRQPVILAPPPPSLPGLPFQTPPPPLRNNLPSFPFPSTPTPPNAGFRLPPFPFPTNPPFPGSPPSSPRKLSP</sequence>
<evidence type="ECO:0000313" key="2">
    <source>
        <dbReference type="Proteomes" id="UP000827976"/>
    </source>
</evidence>
<organism evidence="1 2">
    <name type="scientific">Dioscorea alata</name>
    <name type="common">Purple yam</name>
    <dbReference type="NCBI Taxonomy" id="55571"/>
    <lineage>
        <taxon>Eukaryota</taxon>
        <taxon>Viridiplantae</taxon>
        <taxon>Streptophyta</taxon>
        <taxon>Embryophyta</taxon>
        <taxon>Tracheophyta</taxon>
        <taxon>Spermatophyta</taxon>
        <taxon>Magnoliopsida</taxon>
        <taxon>Liliopsida</taxon>
        <taxon>Dioscoreales</taxon>
        <taxon>Dioscoreaceae</taxon>
        <taxon>Dioscorea</taxon>
    </lineage>
</organism>
<evidence type="ECO:0000313" key="1">
    <source>
        <dbReference type="EMBL" id="KAH7673344.1"/>
    </source>
</evidence>
<keyword evidence="2" id="KW-1185">Reference proteome</keyword>